<comment type="caution">
    <text evidence="1">The sequence shown here is derived from an EMBL/GenBank/DDBJ whole genome shotgun (WGS) entry which is preliminary data.</text>
</comment>
<dbReference type="AlphaFoldDB" id="A0AAP2XNN0"/>
<dbReference type="RefSeq" id="WP_227351698.1">
    <property type="nucleotide sequence ID" value="NZ_JAJDKX010000001.1"/>
</dbReference>
<proteinExistence type="predicted"/>
<accession>A0AAP2XNN0</accession>
<reference evidence="1" key="1">
    <citation type="submission" date="2022-06" db="EMBL/GenBank/DDBJ databases">
        <title>Isolation of gut microbiota from human fecal samples.</title>
        <authorList>
            <person name="Pamer E.G."/>
            <person name="Barat B."/>
            <person name="Waligurski E."/>
            <person name="Medina S."/>
            <person name="Paddock L."/>
            <person name="Mostad J."/>
        </authorList>
    </citation>
    <scope>NUCLEOTIDE SEQUENCE</scope>
    <source>
        <strain evidence="1">DFI.6.24</strain>
    </source>
</reference>
<evidence type="ECO:0000313" key="2">
    <source>
        <dbReference type="Proteomes" id="UP001204814"/>
    </source>
</evidence>
<evidence type="ECO:0000313" key="1">
    <source>
        <dbReference type="EMBL" id="MCQ5060781.1"/>
    </source>
</evidence>
<gene>
    <name evidence="1" type="ORF">NE542_02870</name>
</gene>
<organism evidence="1 2">
    <name type="scientific">Faecalibacillus intestinalis</name>
    <dbReference type="NCBI Taxonomy" id="1982626"/>
    <lineage>
        <taxon>Bacteria</taxon>
        <taxon>Bacillati</taxon>
        <taxon>Bacillota</taxon>
        <taxon>Erysipelotrichia</taxon>
        <taxon>Erysipelotrichales</taxon>
        <taxon>Coprobacillaceae</taxon>
        <taxon>Faecalibacillus</taxon>
    </lineage>
</organism>
<protein>
    <submittedName>
        <fullName evidence="1">Uncharacterized protein</fullName>
    </submittedName>
</protein>
<sequence>MHDIYYFNGQDITMNVCIQIHRVINLIQEQEKIDFEEAVGNFIVFKRIKHLLKLKMAYGQKMLNIF</sequence>
<name>A0AAP2XNN0_9FIRM</name>
<dbReference type="EMBL" id="JANGBO010000001">
    <property type="protein sequence ID" value="MCQ5060781.1"/>
    <property type="molecule type" value="Genomic_DNA"/>
</dbReference>
<dbReference type="Proteomes" id="UP001204814">
    <property type="component" value="Unassembled WGS sequence"/>
</dbReference>